<accession>A0ACC2L0C4</accession>
<sequence>MTNCLQQAQKERSATAVALTLASALTCAASVTAASGQASDSVDRAEAFPQYRDCASFGESTGWLCLGLGYLQLVSSATVSARTRTVLASVKASAGFVLISIILQISSSGAMPAPSSAAMPVISNSAAVPVILRRLPQLTDEGSSHFLPQLMDDGIQTQKTPSS</sequence>
<reference evidence="1 2" key="1">
    <citation type="journal article" date="2022" name="Hortic Res">
        <title>A haplotype resolved chromosomal level avocado genome allows analysis of novel avocado genes.</title>
        <authorList>
            <person name="Nath O."/>
            <person name="Fletcher S.J."/>
            <person name="Hayward A."/>
            <person name="Shaw L.M."/>
            <person name="Masouleh A.K."/>
            <person name="Furtado A."/>
            <person name="Henry R.J."/>
            <person name="Mitter N."/>
        </authorList>
    </citation>
    <scope>NUCLEOTIDE SEQUENCE [LARGE SCALE GENOMIC DNA]</scope>
    <source>
        <strain evidence="2">cv. Hass</strain>
    </source>
</reference>
<comment type="caution">
    <text evidence="1">The sequence shown here is derived from an EMBL/GenBank/DDBJ whole genome shotgun (WGS) entry which is preliminary data.</text>
</comment>
<dbReference type="Proteomes" id="UP001234297">
    <property type="component" value="Chromosome 6"/>
</dbReference>
<evidence type="ECO:0000313" key="2">
    <source>
        <dbReference type="Proteomes" id="UP001234297"/>
    </source>
</evidence>
<protein>
    <submittedName>
        <fullName evidence="1">Uncharacterized protein</fullName>
    </submittedName>
</protein>
<proteinExistence type="predicted"/>
<organism evidence="1 2">
    <name type="scientific">Persea americana</name>
    <name type="common">Avocado</name>
    <dbReference type="NCBI Taxonomy" id="3435"/>
    <lineage>
        <taxon>Eukaryota</taxon>
        <taxon>Viridiplantae</taxon>
        <taxon>Streptophyta</taxon>
        <taxon>Embryophyta</taxon>
        <taxon>Tracheophyta</taxon>
        <taxon>Spermatophyta</taxon>
        <taxon>Magnoliopsida</taxon>
        <taxon>Magnoliidae</taxon>
        <taxon>Laurales</taxon>
        <taxon>Lauraceae</taxon>
        <taxon>Persea</taxon>
    </lineage>
</organism>
<keyword evidence="2" id="KW-1185">Reference proteome</keyword>
<name>A0ACC2L0C4_PERAE</name>
<dbReference type="EMBL" id="CM056814">
    <property type="protein sequence ID" value="KAJ8626808.1"/>
    <property type="molecule type" value="Genomic_DNA"/>
</dbReference>
<gene>
    <name evidence="1" type="ORF">MRB53_020115</name>
</gene>
<evidence type="ECO:0000313" key="1">
    <source>
        <dbReference type="EMBL" id="KAJ8626808.1"/>
    </source>
</evidence>